<proteinExistence type="predicted"/>
<name>A0A1G2BK13_9BACT</name>
<protein>
    <submittedName>
        <fullName evidence="1">Uncharacterized protein</fullName>
    </submittedName>
</protein>
<dbReference type="EMBL" id="MHKK01000030">
    <property type="protein sequence ID" value="OGY89578.1"/>
    <property type="molecule type" value="Genomic_DNA"/>
</dbReference>
<dbReference type="Proteomes" id="UP000177817">
    <property type="component" value="Unassembled WGS sequence"/>
</dbReference>
<evidence type="ECO:0000313" key="2">
    <source>
        <dbReference type="Proteomes" id="UP000177817"/>
    </source>
</evidence>
<evidence type="ECO:0000313" key="1">
    <source>
        <dbReference type="EMBL" id="OGY89578.1"/>
    </source>
</evidence>
<organism evidence="1 2">
    <name type="scientific">Candidatus Komeilibacteria bacterium RIFCSPHIGHO2_01_FULL_52_14</name>
    <dbReference type="NCBI Taxonomy" id="1798549"/>
    <lineage>
        <taxon>Bacteria</taxon>
        <taxon>Candidatus Komeiliibacteriota</taxon>
    </lineage>
</organism>
<dbReference type="InterPro" id="IPR011006">
    <property type="entry name" value="CheY-like_superfamily"/>
</dbReference>
<reference evidence="1 2" key="1">
    <citation type="journal article" date="2016" name="Nat. Commun.">
        <title>Thousands of microbial genomes shed light on interconnected biogeochemical processes in an aquifer system.</title>
        <authorList>
            <person name="Anantharaman K."/>
            <person name="Brown C.T."/>
            <person name="Hug L.A."/>
            <person name="Sharon I."/>
            <person name="Castelle C.J."/>
            <person name="Probst A.J."/>
            <person name="Thomas B.C."/>
            <person name="Singh A."/>
            <person name="Wilkins M.J."/>
            <person name="Karaoz U."/>
            <person name="Brodie E.L."/>
            <person name="Williams K.H."/>
            <person name="Hubbard S.S."/>
            <person name="Banfield J.F."/>
        </authorList>
    </citation>
    <scope>NUCLEOTIDE SEQUENCE [LARGE SCALE GENOMIC DNA]</scope>
</reference>
<dbReference type="SUPFAM" id="SSF52172">
    <property type="entry name" value="CheY-like"/>
    <property type="match status" value="1"/>
</dbReference>
<accession>A0A1G2BK13</accession>
<dbReference type="Gene3D" id="3.40.50.2300">
    <property type="match status" value="1"/>
</dbReference>
<comment type="caution">
    <text evidence="1">The sequence shown here is derived from an EMBL/GenBank/DDBJ whole genome shotgun (WGS) entry which is preliminary data.</text>
</comment>
<dbReference type="AlphaFoldDB" id="A0A1G2BK13"/>
<sequence length="207" mass="23388">MLQYFLGLSKVEKGENMKILVIDDNEVNLSAAKAQLVDHELVVASSYDEAQKLVVSWARTGSIDDRSHGRHDFDVVLVDLLMPASAQVQNLEGRQYVGQEMPIGIFLALLAARNGARYVAVHTDSDHHSHPASACFDDFNTRETKPTPFQVENAKVLLSNNRRWVQLFLREDLTKPLEQDIYGRVAVEVTRTVRAKNWRALLDYLLA</sequence>
<gene>
    <name evidence="1" type="ORF">A2677_03940</name>
</gene>